<dbReference type="KEGG" id="hdi:HDIA_4638"/>
<keyword evidence="4 6" id="KW-0808">Transferase</keyword>
<feature type="binding site" evidence="6">
    <location>
        <begin position="128"/>
        <end position="129"/>
    </location>
    <ligand>
        <name>S-adenosyl-L-methionine</name>
        <dbReference type="ChEBI" id="CHEBI:59789"/>
    </ligand>
</feature>
<comment type="caution">
    <text evidence="6">Lacks conserved residue(s) required for the propagation of feature annotation.</text>
</comment>
<evidence type="ECO:0000256" key="1">
    <source>
        <dbReference type="ARBA" id="ARBA00022490"/>
    </source>
</evidence>
<sequence>MASMPEGPEALEGIVEVDDVARERLAVYVDLVRKWQTAKNLVAPAALDVLWSRHVADSAQALAALPEARRWVDIGSGAGFPGLVTAILIANDPQAEVHLVESNQRKAAFLRTVARELSLPVTVHPDRIESFAQRYADRLGSIDAVSARALASLPKLLDLAGPFLVRGATGVFHKGQDFASELAETTQSWAFDLLQHQSKTDPGGTIAVLRNVRHMRAETSRSA</sequence>
<evidence type="ECO:0000256" key="4">
    <source>
        <dbReference type="ARBA" id="ARBA00022679"/>
    </source>
</evidence>
<comment type="similarity">
    <text evidence="6">Belongs to the methyltransferase superfamily. RNA methyltransferase RsmG family.</text>
</comment>
<organism evidence="7 8">
    <name type="scientific">Hartmannibacter diazotrophicus</name>
    <dbReference type="NCBI Taxonomy" id="1482074"/>
    <lineage>
        <taxon>Bacteria</taxon>
        <taxon>Pseudomonadati</taxon>
        <taxon>Pseudomonadota</taxon>
        <taxon>Alphaproteobacteria</taxon>
        <taxon>Hyphomicrobiales</taxon>
        <taxon>Pleomorphomonadaceae</taxon>
        <taxon>Hartmannibacter</taxon>
    </lineage>
</organism>
<comment type="function">
    <text evidence="6">Specifically methylates the N7 position of guanine in position 527 of 16S rRNA.</text>
</comment>
<keyword evidence="8" id="KW-1185">Reference proteome</keyword>
<reference evidence="8" key="1">
    <citation type="submission" date="2017-09" db="EMBL/GenBank/DDBJ databases">
        <title>Genome sequence of Nannocystis excedens DSM 71.</title>
        <authorList>
            <person name="Blom J."/>
        </authorList>
    </citation>
    <scope>NUCLEOTIDE SEQUENCE [LARGE SCALE GENOMIC DNA]</scope>
    <source>
        <strain evidence="8">type strain: E19</strain>
    </source>
</reference>
<name>A0A2C9DDD6_9HYPH</name>
<dbReference type="PANTHER" id="PTHR31760:SF0">
    <property type="entry name" value="S-ADENOSYL-L-METHIONINE-DEPENDENT METHYLTRANSFERASES SUPERFAMILY PROTEIN"/>
    <property type="match status" value="1"/>
</dbReference>
<feature type="binding site" evidence="6">
    <location>
        <position position="75"/>
    </location>
    <ligand>
        <name>S-adenosyl-L-methionine</name>
        <dbReference type="ChEBI" id="CHEBI:59789"/>
    </ligand>
</feature>
<evidence type="ECO:0000256" key="6">
    <source>
        <dbReference type="HAMAP-Rule" id="MF_00074"/>
    </source>
</evidence>
<comment type="catalytic activity">
    <reaction evidence="6">
        <text>guanosine(527) in 16S rRNA + S-adenosyl-L-methionine = N(7)-methylguanosine(527) in 16S rRNA + S-adenosyl-L-homocysteine</text>
        <dbReference type="Rhea" id="RHEA:42732"/>
        <dbReference type="Rhea" id="RHEA-COMP:10209"/>
        <dbReference type="Rhea" id="RHEA-COMP:10210"/>
        <dbReference type="ChEBI" id="CHEBI:57856"/>
        <dbReference type="ChEBI" id="CHEBI:59789"/>
        <dbReference type="ChEBI" id="CHEBI:74269"/>
        <dbReference type="ChEBI" id="CHEBI:74480"/>
        <dbReference type="EC" id="2.1.1.170"/>
    </reaction>
</comment>
<dbReference type="NCBIfam" id="TIGR00138">
    <property type="entry name" value="rsmG_gidB"/>
    <property type="match status" value="1"/>
</dbReference>
<dbReference type="GO" id="GO:0070043">
    <property type="term" value="F:rRNA (guanine-N7-)-methyltransferase activity"/>
    <property type="evidence" value="ECO:0007669"/>
    <property type="project" value="UniProtKB-UniRule"/>
</dbReference>
<dbReference type="PIRSF" id="PIRSF003078">
    <property type="entry name" value="GidB"/>
    <property type="match status" value="1"/>
</dbReference>
<comment type="subcellular location">
    <subcellularLocation>
        <location evidence="6">Cytoplasm</location>
    </subcellularLocation>
</comment>
<evidence type="ECO:0000256" key="5">
    <source>
        <dbReference type="ARBA" id="ARBA00022691"/>
    </source>
</evidence>
<dbReference type="EMBL" id="LT960614">
    <property type="protein sequence ID" value="SON58179.1"/>
    <property type="molecule type" value="Genomic_DNA"/>
</dbReference>
<accession>A0A2C9DDD6</accession>
<dbReference type="SUPFAM" id="SSF53335">
    <property type="entry name" value="S-adenosyl-L-methionine-dependent methyltransferases"/>
    <property type="match status" value="1"/>
</dbReference>
<proteinExistence type="inferred from homology"/>
<keyword evidence="1 6" id="KW-0963">Cytoplasm</keyword>
<keyword evidence="5 6" id="KW-0949">S-adenosyl-L-methionine</keyword>
<protein>
    <recommendedName>
        <fullName evidence="6">Ribosomal RNA small subunit methyltransferase G</fullName>
        <ecNumber evidence="6">2.1.1.170</ecNumber>
    </recommendedName>
    <alternativeName>
        <fullName evidence="6">16S rRNA 7-methylguanosine methyltransferase</fullName>
        <shortName evidence="6">16S rRNA m7G methyltransferase</shortName>
    </alternativeName>
</protein>
<dbReference type="AlphaFoldDB" id="A0A2C9DDD6"/>
<dbReference type="PANTHER" id="PTHR31760">
    <property type="entry name" value="S-ADENOSYL-L-METHIONINE-DEPENDENT METHYLTRANSFERASES SUPERFAMILY PROTEIN"/>
    <property type="match status" value="1"/>
</dbReference>
<dbReference type="Proteomes" id="UP000223606">
    <property type="component" value="Chromosome 1"/>
</dbReference>
<dbReference type="HAMAP" id="MF_00074">
    <property type="entry name" value="16SrRNA_methyltr_G"/>
    <property type="match status" value="1"/>
</dbReference>
<evidence type="ECO:0000313" key="7">
    <source>
        <dbReference type="EMBL" id="SON58179.1"/>
    </source>
</evidence>
<dbReference type="EC" id="2.1.1.170" evidence="6"/>
<evidence type="ECO:0000256" key="2">
    <source>
        <dbReference type="ARBA" id="ARBA00022552"/>
    </source>
</evidence>
<dbReference type="RefSeq" id="WP_245884053.1">
    <property type="nucleotide sequence ID" value="NZ_LT960614.1"/>
</dbReference>
<keyword evidence="3 6" id="KW-0489">Methyltransferase</keyword>
<dbReference type="Pfam" id="PF02527">
    <property type="entry name" value="GidB"/>
    <property type="match status" value="1"/>
</dbReference>
<dbReference type="Gene3D" id="3.40.50.150">
    <property type="entry name" value="Vaccinia Virus protein VP39"/>
    <property type="match status" value="1"/>
</dbReference>
<keyword evidence="2 6" id="KW-0698">rRNA processing</keyword>
<evidence type="ECO:0000313" key="8">
    <source>
        <dbReference type="Proteomes" id="UP000223606"/>
    </source>
</evidence>
<dbReference type="InterPro" id="IPR029063">
    <property type="entry name" value="SAM-dependent_MTases_sf"/>
</dbReference>
<evidence type="ECO:0000256" key="3">
    <source>
        <dbReference type="ARBA" id="ARBA00022603"/>
    </source>
</evidence>
<dbReference type="GO" id="GO:0005829">
    <property type="term" value="C:cytosol"/>
    <property type="evidence" value="ECO:0007669"/>
    <property type="project" value="TreeGrafter"/>
</dbReference>
<dbReference type="InterPro" id="IPR003682">
    <property type="entry name" value="rRNA_ssu_MeTfrase_G"/>
</dbReference>
<feature type="binding site" evidence="6">
    <location>
        <position position="148"/>
    </location>
    <ligand>
        <name>S-adenosyl-L-methionine</name>
        <dbReference type="ChEBI" id="CHEBI:59789"/>
    </ligand>
</feature>
<feature type="binding site" evidence="6">
    <location>
        <position position="80"/>
    </location>
    <ligand>
        <name>S-adenosyl-L-methionine</name>
        <dbReference type="ChEBI" id="CHEBI:59789"/>
    </ligand>
</feature>
<gene>
    <name evidence="6" type="primary">rsmG</name>
    <name evidence="7" type="ORF">HDIA_4638</name>
</gene>